<dbReference type="InterPro" id="IPR050523">
    <property type="entry name" value="AKR_Detox_Biosynth"/>
</dbReference>
<dbReference type="InterPro" id="IPR036812">
    <property type="entry name" value="NAD(P)_OxRdtase_dom_sf"/>
</dbReference>
<sequence>MNIGKSDLQVSGIALGANPFGWTADENTTYQILDAFTEAGGNMVDTADVYSAWANGNSGGESEAAMKRWLNTGNNRERLLVATKVGQKPDRKGLRPENIERAAKESAERLGVEQIDLYYAHEDDPDVPMNEFAEAFSELAEKGLIREIGMSNFAPARFEEWMKIAEQNGLHAPVAMQPHYNLVFRSDFEAERLSVAKKYSLAVFPYFALASGFLTGKYDRNTPISGERKSMVEPYVSEQAFDVVDALKQIAEKRAVTPGAVALAWLRAQDTVAAPLASARNTEQLRQTMVGATLELDPEELDRLSGLSQGL</sequence>
<dbReference type="InterPro" id="IPR023210">
    <property type="entry name" value="NADP_OxRdtase_dom"/>
</dbReference>
<dbReference type="Pfam" id="PF00248">
    <property type="entry name" value="Aldo_ket_red"/>
    <property type="match status" value="1"/>
</dbReference>
<evidence type="ECO:0000313" key="2">
    <source>
        <dbReference type="EMBL" id="PKY72411.1"/>
    </source>
</evidence>
<evidence type="ECO:0000259" key="1">
    <source>
        <dbReference type="Pfam" id="PF00248"/>
    </source>
</evidence>
<dbReference type="GeneID" id="35865936"/>
<dbReference type="PANTHER" id="PTHR43364">
    <property type="entry name" value="NADH-SPECIFIC METHYLGLYOXAL REDUCTASE-RELATED"/>
    <property type="match status" value="1"/>
</dbReference>
<dbReference type="PROSITE" id="PS00062">
    <property type="entry name" value="ALDOKETO_REDUCTASE_2"/>
    <property type="match status" value="1"/>
</dbReference>
<gene>
    <name evidence="2" type="ORF">CYJ19_06095</name>
</gene>
<dbReference type="EMBL" id="PKKO01000003">
    <property type="protein sequence ID" value="PKY72411.1"/>
    <property type="molecule type" value="Genomic_DNA"/>
</dbReference>
<dbReference type="AlphaFoldDB" id="A0A2I1IMQ3"/>
<dbReference type="RefSeq" id="WP_024332398.1">
    <property type="nucleotide sequence ID" value="NZ_JASOXK010000005.1"/>
</dbReference>
<dbReference type="InterPro" id="IPR018170">
    <property type="entry name" value="Aldo/ket_reductase_CS"/>
</dbReference>
<name>A0A2I1IMQ3_9ACTO</name>
<dbReference type="GO" id="GO:0016491">
    <property type="term" value="F:oxidoreductase activity"/>
    <property type="evidence" value="ECO:0007669"/>
    <property type="project" value="InterPro"/>
</dbReference>
<proteinExistence type="predicted"/>
<dbReference type="PANTHER" id="PTHR43364:SF6">
    <property type="entry name" value="OXIDOREDUCTASE-RELATED"/>
    <property type="match status" value="1"/>
</dbReference>
<comment type="caution">
    <text evidence="2">The sequence shown here is derived from an EMBL/GenBank/DDBJ whole genome shotgun (WGS) entry which is preliminary data.</text>
</comment>
<protein>
    <submittedName>
        <fullName evidence="2">Aldo/keto reductase</fullName>
    </submittedName>
</protein>
<dbReference type="Gene3D" id="3.20.20.100">
    <property type="entry name" value="NADP-dependent oxidoreductase domain"/>
    <property type="match status" value="1"/>
</dbReference>
<reference evidence="2 3" key="1">
    <citation type="submission" date="2017-12" db="EMBL/GenBank/DDBJ databases">
        <title>Phylogenetic diversity of female urinary microbiome.</title>
        <authorList>
            <person name="Thomas-White K."/>
            <person name="Wolfe A.J."/>
        </authorList>
    </citation>
    <scope>NUCLEOTIDE SEQUENCE [LARGE SCALE GENOMIC DNA]</scope>
    <source>
        <strain evidence="2 3">UMB0402</strain>
    </source>
</reference>
<dbReference type="Proteomes" id="UP000235122">
    <property type="component" value="Unassembled WGS sequence"/>
</dbReference>
<accession>A0A2I1IMQ3</accession>
<evidence type="ECO:0000313" key="3">
    <source>
        <dbReference type="Proteomes" id="UP000235122"/>
    </source>
</evidence>
<dbReference type="PRINTS" id="PR00069">
    <property type="entry name" value="ALDKETRDTASE"/>
</dbReference>
<organism evidence="2 3">
    <name type="scientific">Winkia neuii</name>
    <dbReference type="NCBI Taxonomy" id="33007"/>
    <lineage>
        <taxon>Bacteria</taxon>
        <taxon>Bacillati</taxon>
        <taxon>Actinomycetota</taxon>
        <taxon>Actinomycetes</taxon>
        <taxon>Actinomycetales</taxon>
        <taxon>Actinomycetaceae</taxon>
        <taxon>Winkia</taxon>
    </lineage>
</organism>
<feature type="domain" description="NADP-dependent oxidoreductase" evidence="1">
    <location>
        <begin position="13"/>
        <end position="306"/>
    </location>
</feature>
<dbReference type="STRING" id="33007.HMPREF3198_01099"/>
<dbReference type="SUPFAM" id="SSF51430">
    <property type="entry name" value="NAD(P)-linked oxidoreductase"/>
    <property type="match status" value="1"/>
</dbReference>
<dbReference type="GO" id="GO:0005829">
    <property type="term" value="C:cytosol"/>
    <property type="evidence" value="ECO:0007669"/>
    <property type="project" value="TreeGrafter"/>
</dbReference>
<keyword evidence="3" id="KW-1185">Reference proteome</keyword>
<dbReference type="InterPro" id="IPR020471">
    <property type="entry name" value="AKR"/>
</dbReference>